<sequence>MLIYEYLPHELVRLGVVSRAAGLDGRRVAAQVRLAQGRVGSARVLPAEPHHLSELFIAELRRLQWERIACLIEKERMTVYTPSHDRRAVRYEQQRLQRLVVDVAAAERSGGAAPEISRHRVYRIDARPAAGSRQDMPAPTVHLMAASPGEAAERAWAVHGRDGGLYRRGGGYRIASVEQALPEPGELF</sequence>
<dbReference type="EMBL" id="LMWW01000109">
    <property type="protein sequence ID" value="KUN74956.1"/>
    <property type="molecule type" value="Genomic_DNA"/>
</dbReference>
<keyword evidence="2" id="KW-1185">Reference proteome</keyword>
<evidence type="ECO:0000313" key="2">
    <source>
        <dbReference type="Proteomes" id="UP000052982"/>
    </source>
</evidence>
<dbReference type="STRING" id="1943.AQJ64_44515"/>
<reference evidence="1 2" key="1">
    <citation type="submission" date="2015-10" db="EMBL/GenBank/DDBJ databases">
        <title>Draft genome sequence of Streptomyces griseoruber DSM 40281, type strain for the species Streptomyces griseoruber.</title>
        <authorList>
            <person name="Ruckert C."/>
            <person name="Winkler A."/>
            <person name="Kalinowski J."/>
            <person name="Kampfer P."/>
            <person name="Glaeser S."/>
        </authorList>
    </citation>
    <scope>NUCLEOTIDE SEQUENCE [LARGE SCALE GENOMIC DNA]</scope>
    <source>
        <strain evidence="1 2">DSM 40281</strain>
    </source>
</reference>
<dbReference type="OrthoDB" id="4145526at2"/>
<dbReference type="RefSeq" id="WP_055636882.1">
    <property type="nucleotide sequence ID" value="NZ_KQ948804.1"/>
</dbReference>
<dbReference type="Proteomes" id="UP000052982">
    <property type="component" value="Unassembled WGS sequence"/>
</dbReference>
<dbReference type="AlphaFoldDB" id="A0A117R7D2"/>
<proteinExistence type="predicted"/>
<organism evidence="1 2">
    <name type="scientific">Streptomyces griseoruber</name>
    <dbReference type="NCBI Taxonomy" id="1943"/>
    <lineage>
        <taxon>Bacteria</taxon>
        <taxon>Bacillati</taxon>
        <taxon>Actinomycetota</taxon>
        <taxon>Actinomycetes</taxon>
        <taxon>Kitasatosporales</taxon>
        <taxon>Streptomycetaceae</taxon>
        <taxon>Streptomyces</taxon>
    </lineage>
</organism>
<comment type="caution">
    <text evidence="1">The sequence shown here is derived from an EMBL/GenBank/DDBJ whole genome shotgun (WGS) entry which is preliminary data.</text>
</comment>
<name>A0A117R7D2_9ACTN</name>
<protein>
    <submittedName>
        <fullName evidence="1">Uncharacterized protein</fullName>
    </submittedName>
</protein>
<accession>A0A117R7D2</accession>
<evidence type="ECO:0000313" key="1">
    <source>
        <dbReference type="EMBL" id="KUN74956.1"/>
    </source>
</evidence>
<gene>
    <name evidence="1" type="ORF">AQJ64_44515</name>
</gene>